<evidence type="ECO:0000256" key="1">
    <source>
        <dbReference type="SAM" id="MobiDB-lite"/>
    </source>
</evidence>
<reference evidence="2 3" key="1">
    <citation type="submission" date="2016-01" db="EMBL/GenBank/DDBJ databases">
        <authorList>
            <person name="Oliw E.H."/>
        </authorList>
    </citation>
    <scope>NUCLEOTIDE SEQUENCE [LARGE SCALE GENOMIC DNA]</scope>
    <source>
        <strain evidence="2 3">Kerr 14</strain>
    </source>
</reference>
<gene>
    <name evidence="2" type="ORF">AGR4C_Cc180036</name>
</gene>
<feature type="region of interest" description="Disordered" evidence="1">
    <location>
        <begin position="1"/>
        <end position="23"/>
    </location>
</feature>
<proteinExistence type="predicted"/>
<accession>A0A1S7PHI3</accession>
<evidence type="ECO:0000313" key="3">
    <source>
        <dbReference type="Proteomes" id="UP000191897"/>
    </source>
</evidence>
<feature type="compositionally biased region" description="Basic and acidic residues" evidence="1">
    <location>
        <begin position="1"/>
        <end position="11"/>
    </location>
</feature>
<dbReference type="EMBL" id="FBWC01000010">
    <property type="protein sequence ID" value="CUX21484.1"/>
    <property type="molecule type" value="Genomic_DNA"/>
</dbReference>
<evidence type="ECO:0000313" key="2">
    <source>
        <dbReference type="EMBL" id="CUX21484.1"/>
    </source>
</evidence>
<sequence length="23" mass="2619">MAGERDEKLLQDMEASSHMQALQ</sequence>
<protein>
    <submittedName>
        <fullName evidence="2">Uncharacterized protein</fullName>
    </submittedName>
</protein>
<name>A0A1S7PHI3_AGRTU</name>
<organism evidence="2 3">
    <name type="scientific">Agrobacterium tumefaciens str. Kerr 14</name>
    <dbReference type="NCBI Taxonomy" id="1183424"/>
    <lineage>
        <taxon>Bacteria</taxon>
        <taxon>Pseudomonadati</taxon>
        <taxon>Pseudomonadota</taxon>
        <taxon>Alphaproteobacteria</taxon>
        <taxon>Hyphomicrobiales</taxon>
        <taxon>Rhizobiaceae</taxon>
        <taxon>Rhizobium/Agrobacterium group</taxon>
        <taxon>Agrobacterium</taxon>
        <taxon>Agrobacterium tumefaciens complex</taxon>
    </lineage>
</organism>
<dbReference type="Proteomes" id="UP000191897">
    <property type="component" value="Unassembled WGS sequence"/>
</dbReference>
<dbReference type="AlphaFoldDB" id="A0A1S7PHI3"/>